<reference evidence="2 4" key="2">
    <citation type="submission" date="2020-02" db="EMBL/GenBank/DDBJ databases">
        <title>Whole genome shotgun sequence of Streptomyces gougerotii NBRC 13043.</title>
        <authorList>
            <person name="Ichikawa N."/>
            <person name="Komaki H."/>
            <person name="Tamura T."/>
        </authorList>
    </citation>
    <scope>NUCLEOTIDE SEQUENCE [LARGE SCALE GENOMIC DNA]</scope>
    <source>
        <strain evidence="2 4">NBRC 13043</strain>
    </source>
</reference>
<dbReference type="EMBL" id="BMSC01000006">
    <property type="protein sequence ID" value="GGU69922.1"/>
    <property type="molecule type" value="Genomic_DNA"/>
</dbReference>
<evidence type="ECO:0000256" key="1">
    <source>
        <dbReference type="SAM" id="MobiDB-lite"/>
    </source>
</evidence>
<evidence type="ECO:0000313" key="2">
    <source>
        <dbReference type="EMBL" id="GFH78289.1"/>
    </source>
</evidence>
<keyword evidence="4" id="KW-1185">Reference proteome</keyword>
<evidence type="ECO:0000313" key="5">
    <source>
        <dbReference type="Proteomes" id="UP000660975"/>
    </source>
</evidence>
<dbReference type="Proteomes" id="UP000660975">
    <property type="component" value="Unassembled WGS sequence"/>
</dbReference>
<feature type="compositionally biased region" description="Gly residues" evidence="1">
    <location>
        <begin position="85"/>
        <end position="99"/>
    </location>
</feature>
<evidence type="ECO:0000313" key="4">
    <source>
        <dbReference type="Proteomes" id="UP000480804"/>
    </source>
</evidence>
<name>A0A8H9LRL1_9ACTN</name>
<organism evidence="3 5">
    <name type="scientific">Streptomyces gougerotii</name>
    <dbReference type="NCBI Taxonomy" id="53448"/>
    <lineage>
        <taxon>Bacteria</taxon>
        <taxon>Bacillati</taxon>
        <taxon>Actinomycetota</taxon>
        <taxon>Actinomycetes</taxon>
        <taxon>Kitasatosporales</taxon>
        <taxon>Streptomycetaceae</taxon>
        <taxon>Streptomyces</taxon>
        <taxon>Streptomyces diastaticus group</taxon>
    </lineage>
</organism>
<evidence type="ECO:0000313" key="3">
    <source>
        <dbReference type="EMBL" id="GGU69922.1"/>
    </source>
</evidence>
<proteinExistence type="predicted"/>
<reference evidence="3" key="1">
    <citation type="journal article" date="2014" name="Int. J. Syst. Evol. Microbiol.">
        <title>Complete genome sequence of Corynebacterium casei LMG S-19264T (=DSM 44701T), isolated from a smear-ripened cheese.</title>
        <authorList>
            <consortium name="US DOE Joint Genome Institute (JGI-PGF)"/>
            <person name="Walter F."/>
            <person name="Albersmeier A."/>
            <person name="Kalinowski J."/>
            <person name="Ruckert C."/>
        </authorList>
    </citation>
    <scope>NUCLEOTIDE SEQUENCE</scope>
    <source>
        <strain evidence="3">JCM 4136</strain>
    </source>
</reference>
<reference evidence="3" key="3">
    <citation type="submission" date="2020-09" db="EMBL/GenBank/DDBJ databases">
        <authorList>
            <person name="Sun Q."/>
            <person name="Ohkuma M."/>
        </authorList>
    </citation>
    <scope>NUCLEOTIDE SEQUENCE</scope>
    <source>
        <strain evidence="3">JCM 4136</strain>
    </source>
</reference>
<dbReference type="Proteomes" id="UP000480804">
    <property type="component" value="Unassembled WGS sequence"/>
</dbReference>
<dbReference type="AlphaFoldDB" id="A0A8H9LRL1"/>
<protein>
    <submittedName>
        <fullName evidence="3">Uncharacterized protein</fullName>
    </submittedName>
</protein>
<comment type="caution">
    <text evidence="3">The sequence shown here is derived from an EMBL/GenBank/DDBJ whole genome shotgun (WGS) entry which is preliminary data.</text>
</comment>
<feature type="region of interest" description="Disordered" evidence="1">
    <location>
        <begin position="78"/>
        <end position="124"/>
    </location>
</feature>
<feature type="compositionally biased region" description="Low complexity" evidence="1">
    <location>
        <begin position="103"/>
        <end position="113"/>
    </location>
</feature>
<dbReference type="EMBL" id="BLLO01000017">
    <property type="protein sequence ID" value="GFH78289.1"/>
    <property type="molecule type" value="Genomic_DNA"/>
</dbReference>
<gene>
    <name evidence="3" type="ORF">GCM10010227_24810</name>
    <name evidence="2" type="ORF">Sgou_29590</name>
</gene>
<accession>A0A8H9LRL1</accession>
<sequence length="124" mass="11943">MAAARDLARDAARTGIQLDCGTAHTGFAEIAGAGAVGIFAGTRSARFLGCGSGKGCGESGGWAPAGWGPVRGDVSFGASVRPNVEGGGAGPHEAAGGGRPGRRTAGLRTGRPRCAPVPSVGSAA</sequence>